<protein>
    <submittedName>
        <fullName evidence="2">Uncharacterized protein</fullName>
    </submittedName>
</protein>
<feature type="region of interest" description="Disordered" evidence="1">
    <location>
        <begin position="1"/>
        <end position="80"/>
    </location>
</feature>
<evidence type="ECO:0000313" key="2">
    <source>
        <dbReference type="EMBL" id="KIO17335.1"/>
    </source>
</evidence>
<dbReference type="HOGENOM" id="CLU_2016903_0_0_1"/>
<dbReference type="Proteomes" id="UP000054248">
    <property type="component" value="Unassembled WGS sequence"/>
</dbReference>
<keyword evidence="3" id="KW-1185">Reference proteome</keyword>
<dbReference type="EMBL" id="KN823396">
    <property type="protein sequence ID" value="KIO17335.1"/>
    <property type="molecule type" value="Genomic_DNA"/>
</dbReference>
<dbReference type="AlphaFoldDB" id="A0A0C3PRS9"/>
<evidence type="ECO:0000256" key="1">
    <source>
        <dbReference type="SAM" id="MobiDB-lite"/>
    </source>
</evidence>
<feature type="compositionally biased region" description="Low complexity" evidence="1">
    <location>
        <begin position="55"/>
        <end position="64"/>
    </location>
</feature>
<gene>
    <name evidence="2" type="ORF">M407DRAFT_12394</name>
</gene>
<proteinExistence type="predicted"/>
<reference evidence="3" key="2">
    <citation type="submission" date="2015-01" db="EMBL/GenBank/DDBJ databases">
        <title>Evolutionary Origins and Diversification of the Mycorrhizal Mutualists.</title>
        <authorList>
            <consortium name="DOE Joint Genome Institute"/>
            <consortium name="Mycorrhizal Genomics Consortium"/>
            <person name="Kohler A."/>
            <person name="Kuo A."/>
            <person name="Nagy L.G."/>
            <person name="Floudas D."/>
            <person name="Copeland A."/>
            <person name="Barry K.W."/>
            <person name="Cichocki N."/>
            <person name="Veneault-Fourrey C."/>
            <person name="LaButti K."/>
            <person name="Lindquist E.A."/>
            <person name="Lipzen A."/>
            <person name="Lundell T."/>
            <person name="Morin E."/>
            <person name="Murat C."/>
            <person name="Riley R."/>
            <person name="Ohm R."/>
            <person name="Sun H."/>
            <person name="Tunlid A."/>
            <person name="Henrissat B."/>
            <person name="Grigoriev I.V."/>
            <person name="Hibbett D.S."/>
            <person name="Martin F."/>
        </authorList>
    </citation>
    <scope>NUCLEOTIDE SEQUENCE [LARGE SCALE GENOMIC DNA]</scope>
    <source>
        <strain evidence="3">MUT 4182</strain>
    </source>
</reference>
<reference evidence="2 3" key="1">
    <citation type="submission" date="2014-04" db="EMBL/GenBank/DDBJ databases">
        <authorList>
            <consortium name="DOE Joint Genome Institute"/>
            <person name="Kuo A."/>
            <person name="Girlanda M."/>
            <person name="Perotto S."/>
            <person name="Kohler A."/>
            <person name="Nagy L.G."/>
            <person name="Floudas D."/>
            <person name="Copeland A."/>
            <person name="Barry K.W."/>
            <person name="Cichocki N."/>
            <person name="Veneault-Fourrey C."/>
            <person name="LaButti K."/>
            <person name="Lindquist E.A."/>
            <person name="Lipzen A."/>
            <person name="Lundell T."/>
            <person name="Morin E."/>
            <person name="Murat C."/>
            <person name="Sun H."/>
            <person name="Tunlid A."/>
            <person name="Henrissat B."/>
            <person name="Grigoriev I.V."/>
            <person name="Hibbett D.S."/>
            <person name="Martin F."/>
            <person name="Nordberg H.P."/>
            <person name="Cantor M.N."/>
            <person name="Hua S.X."/>
        </authorList>
    </citation>
    <scope>NUCLEOTIDE SEQUENCE [LARGE SCALE GENOMIC DNA]</scope>
    <source>
        <strain evidence="2 3">MUT 4182</strain>
    </source>
</reference>
<name>A0A0C3PRS9_9AGAM</name>
<evidence type="ECO:0000313" key="3">
    <source>
        <dbReference type="Proteomes" id="UP000054248"/>
    </source>
</evidence>
<feature type="compositionally biased region" description="Polar residues" evidence="1">
    <location>
        <begin position="1"/>
        <end position="20"/>
    </location>
</feature>
<organism evidence="2 3">
    <name type="scientific">Tulasnella calospora MUT 4182</name>
    <dbReference type="NCBI Taxonomy" id="1051891"/>
    <lineage>
        <taxon>Eukaryota</taxon>
        <taxon>Fungi</taxon>
        <taxon>Dikarya</taxon>
        <taxon>Basidiomycota</taxon>
        <taxon>Agaricomycotina</taxon>
        <taxon>Agaricomycetes</taxon>
        <taxon>Cantharellales</taxon>
        <taxon>Tulasnellaceae</taxon>
        <taxon>Tulasnella</taxon>
    </lineage>
</organism>
<sequence>MSQFNSYTPFSTQSFLSPNFTPIHFPSGTPAVPSHPQPQYPSSDIGSSTPSTPESTRLTSSGSGRSKDKPKARIYNQDPKYPDDALYWHSKHNGKCPDCHLSGGLTKPKWHSEKKRLYIRTTD</sequence>
<feature type="compositionally biased region" description="Polar residues" evidence="1">
    <location>
        <begin position="40"/>
        <end position="54"/>
    </location>
</feature>
<accession>A0A0C3PRS9</accession>